<evidence type="ECO:0000259" key="4">
    <source>
        <dbReference type="Pfam" id="PF01416"/>
    </source>
</evidence>
<organism evidence="5 6">
    <name type="scientific">Saccoglossus kowalevskii</name>
    <name type="common">Acorn worm</name>
    <dbReference type="NCBI Taxonomy" id="10224"/>
    <lineage>
        <taxon>Eukaryota</taxon>
        <taxon>Metazoa</taxon>
        <taxon>Hemichordata</taxon>
        <taxon>Enteropneusta</taxon>
        <taxon>Harrimaniidae</taxon>
        <taxon>Saccoglossus</taxon>
    </lineage>
</organism>
<keyword evidence="2" id="KW-0819">tRNA processing</keyword>
<dbReference type="Proteomes" id="UP000694865">
    <property type="component" value="Unplaced"/>
</dbReference>
<reference evidence="6" key="1">
    <citation type="submission" date="2025-08" db="UniProtKB">
        <authorList>
            <consortium name="RefSeq"/>
        </authorList>
    </citation>
    <scope>IDENTIFICATION</scope>
    <source>
        <tissue evidence="6">Testes</tissue>
    </source>
</reference>
<evidence type="ECO:0000256" key="2">
    <source>
        <dbReference type="ARBA" id="ARBA00022694"/>
    </source>
</evidence>
<evidence type="ECO:0000256" key="3">
    <source>
        <dbReference type="ARBA" id="ARBA00023235"/>
    </source>
</evidence>
<dbReference type="InterPro" id="IPR020103">
    <property type="entry name" value="PsdUridine_synth_cat_dom_sf"/>
</dbReference>
<dbReference type="InterPro" id="IPR020095">
    <property type="entry name" value="PsdUridine_synth_TruA_C"/>
</dbReference>
<dbReference type="NCBIfam" id="TIGR00071">
    <property type="entry name" value="hisT_truA"/>
    <property type="match status" value="1"/>
</dbReference>
<dbReference type="SUPFAM" id="SSF55120">
    <property type="entry name" value="Pseudouridine synthase"/>
    <property type="match status" value="1"/>
</dbReference>
<sequence>MEDEVDRTCGSSKITLDRRQDLLACSKEELIDHISVLQSQITALKGYQATAADGNCRLKPIKTKKKPRPFDFTKYNTRHVALKIAYLGWDYQGFASQDNEKNNTIEAMLFDAFQKTRLIENRQSSCYSRCGRTDKGVSAFSQVISIDLRTNLLDGTDAFSFPLIICLGDKSTEIRYVHILNKVLPDEIRVLAWTPVDPDFDARFSARSRTYKYFFPKGDLNIELMQIAAQKLVGEHDYRNFCKMDVANGVVNFVRKILRIDIVSLDDGENGFQMHEITIKGQAFLYHQVRCIMAILFLIGQCKEKSTVIDELLDITENPCKPQYPMASELPLVLYDCQYENINWIYEQEDQELNIEHLQKRWTSQIIK</sequence>
<dbReference type="Pfam" id="PF01416">
    <property type="entry name" value="PseudoU_synth_1"/>
    <property type="match status" value="1"/>
</dbReference>
<evidence type="ECO:0000256" key="1">
    <source>
        <dbReference type="ARBA" id="ARBA00009375"/>
    </source>
</evidence>
<dbReference type="InterPro" id="IPR041707">
    <property type="entry name" value="Pus3-like"/>
</dbReference>
<dbReference type="GeneID" id="102801695"/>
<comment type="similarity">
    <text evidence="1">Belongs to the tRNA pseudouridine synthase TruA family.</text>
</comment>
<dbReference type="PANTHER" id="PTHR11142">
    <property type="entry name" value="PSEUDOURIDYLATE SYNTHASE"/>
    <property type="match status" value="1"/>
</dbReference>
<evidence type="ECO:0000313" key="5">
    <source>
        <dbReference type="Proteomes" id="UP000694865"/>
    </source>
</evidence>
<name>A0ABM0MUW5_SACKO</name>
<dbReference type="Gene3D" id="3.30.70.660">
    <property type="entry name" value="Pseudouridine synthase I, catalytic domain, C-terminal subdomain"/>
    <property type="match status" value="1"/>
</dbReference>
<keyword evidence="5" id="KW-1185">Reference proteome</keyword>
<protein>
    <submittedName>
        <fullName evidence="6">tRNA pseudouridine(38/39) synthase-like</fullName>
    </submittedName>
</protein>
<dbReference type="PANTHER" id="PTHR11142:SF5">
    <property type="entry name" value="TRNA PSEUDOURIDINE(38_39) SYNTHASE"/>
    <property type="match status" value="1"/>
</dbReference>
<gene>
    <name evidence="6" type="primary">LOC102801695</name>
</gene>
<dbReference type="InterPro" id="IPR020097">
    <property type="entry name" value="PsdUridine_synth_TruA_a/b_dom"/>
</dbReference>
<feature type="domain" description="Pseudouridine synthase I TruA alpha/beta" evidence="4">
    <location>
        <begin position="228"/>
        <end position="340"/>
    </location>
</feature>
<dbReference type="InterPro" id="IPR020094">
    <property type="entry name" value="TruA/RsuA/RluB/E/F_N"/>
</dbReference>
<proteinExistence type="inferred from homology"/>
<evidence type="ECO:0000313" key="6">
    <source>
        <dbReference type="RefSeq" id="XP_006823806.1"/>
    </source>
</evidence>
<dbReference type="CDD" id="cd02569">
    <property type="entry name" value="PseudoU_synth_ScPus3"/>
    <property type="match status" value="1"/>
</dbReference>
<dbReference type="RefSeq" id="XP_006823806.1">
    <property type="nucleotide sequence ID" value="XM_006823743.1"/>
</dbReference>
<keyword evidence="3" id="KW-0413">Isomerase</keyword>
<accession>A0ABM0MUW5</accession>
<dbReference type="HAMAP" id="MF_00171">
    <property type="entry name" value="TruA"/>
    <property type="match status" value="1"/>
</dbReference>
<dbReference type="InterPro" id="IPR001406">
    <property type="entry name" value="PsdUridine_synth_TruA"/>
</dbReference>
<dbReference type="Gene3D" id="3.30.70.580">
    <property type="entry name" value="Pseudouridine synthase I, catalytic domain, N-terminal subdomain"/>
    <property type="match status" value="1"/>
</dbReference>